<dbReference type="Gene3D" id="1.10.3450.10">
    <property type="entry name" value="TTHA0068-like"/>
    <property type="match status" value="1"/>
</dbReference>
<dbReference type="Proteomes" id="UP000287156">
    <property type="component" value="Unassembled WGS sequence"/>
</dbReference>
<sequence length="208" mass="24483">MIFLLYHHTILSSKSGNFFRKTPYLYVKLEYKAIELEGASLVIFPLSYIEFLTHFHGDRDFFECHEVLEEHWKQHGMERNSVWVGLIQIAVSLYHYRRENKTGALKMMDKAFQILSNKRAAVHTLGINHQQLIAILNQCRRDMDSDIPYEFINTNLPIHDDELLTVCKERVRGLGLEWGSKNDVFDPYIVNKHIARREFSESQLVDVK</sequence>
<evidence type="ECO:0000313" key="1">
    <source>
        <dbReference type="EMBL" id="RST73713.1"/>
    </source>
</evidence>
<dbReference type="InterPro" id="IPR005500">
    <property type="entry name" value="DUF309"/>
</dbReference>
<evidence type="ECO:0000313" key="2">
    <source>
        <dbReference type="Proteomes" id="UP000287156"/>
    </source>
</evidence>
<dbReference type="PANTHER" id="PTHR34796">
    <property type="entry name" value="EXPRESSED PROTEIN"/>
    <property type="match status" value="1"/>
</dbReference>
<accession>A0A429XY96</accession>
<keyword evidence="2" id="KW-1185">Reference proteome</keyword>
<name>A0A429XY96_9BACI</name>
<dbReference type="AlphaFoldDB" id="A0A429XY96"/>
<dbReference type="PANTHER" id="PTHR34796:SF1">
    <property type="entry name" value="EXPRESSED PROTEIN"/>
    <property type="match status" value="1"/>
</dbReference>
<comment type="caution">
    <text evidence="1">The sequence shown here is derived from an EMBL/GenBank/DDBJ whole genome shotgun (WGS) entry which is preliminary data.</text>
</comment>
<dbReference type="SUPFAM" id="SSF140663">
    <property type="entry name" value="TTHA0068-like"/>
    <property type="match status" value="1"/>
</dbReference>
<protein>
    <submittedName>
        <fullName evidence="1">DUF309 domain-containing protein</fullName>
    </submittedName>
</protein>
<dbReference type="Pfam" id="PF03745">
    <property type="entry name" value="DUF309"/>
    <property type="match status" value="1"/>
</dbReference>
<dbReference type="OrthoDB" id="165483at2"/>
<dbReference type="InterPro" id="IPR023203">
    <property type="entry name" value="TTHA0068_sf"/>
</dbReference>
<gene>
    <name evidence="1" type="ORF">D4T97_012600</name>
</gene>
<dbReference type="EMBL" id="QYTV02000005">
    <property type="protein sequence ID" value="RST73713.1"/>
    <property type="molecule type" value="Genomic_DNA"/>
</dbReference>
<proteinExistence type="predicted"/>
<reference evidence="1" key="1">
    <citation type="submission" date="2018-12" db="EMBL/GenBank/DDBJ databases">
        <authorList>
            <person name="Sun L."/>
            <person name="Chen Z."/>
        </authorList>
    </citation>
    <scope>NUCLEOTIDE SEQUENCE [LARGE SCALE GENOMIC DNA]</scope>
    <source>
        <strain evidence="1">3-2-2</strain>
    </source>
</reference>
<organism evidence="1 2">
    <name type="scientific">Siminovitchia acidinfaciens</name>
    <dbReference type="NCBI Taxonomy" id="2321395"/>
    <lineage>
        <taxon>Bacteria</taxon>
        <taxon>Bacillati</taxon>
        <taxon>Bacillota</taxon>
        <taxon>Bacilli</taxon>
        <taxon>Bacillales</taxon>
        <taxon>Bacillaceae</taxon>
        <taxon>Siminovitchia</taxon>
    </lineage>
</organism>